<evidence type="ECO:0000313" key="3">
    <source>
        <dbReference type="Proteomes" id="UP000182658"/>
    </source>
</evidence>
<dbReference type="AlphaFoldDB" id="A0A1J7JFG1"/>
<name>A0A1J7JFG1_9PEZI</name>
<protein>
    <submittedName>
        <fullName evidence="2">Uncharacterized protein</fullName>
    </submittedName>
</protein>
<accession>A0A1J7JFG1</accession>
<dbReference type="Proteomes" id="UP000182658">
    <property type="component" value="Unassembled WGS sequence"/>
</dbReference>
<dbReference type="OrthoDB" id="5233189at2759"/>
<organism evidence="2 3">
    <name type="scientific">Coniochaeta ligniaria NRRL 30616</name>
    <dbReference type="NCBI Taxonomy" id="1408157"/>
    <lineage>
        <taxon>Eukaryota</taxon>
        <taxon>Fungi</taxon>
        <taxon>Dikarya</taxon>
        <taxon>Ascomycota</taxon>
        <taxon>Pezizomycotina</taxon>
        <taxon>Sordariomycetes</taxon>
        <taxon>Sordariomycetidae</taxon>
        <taxon>Coniochaetales</taxon>
        <taxon>Coniochaetaceae</taxon>
        <taxon>Coniochaeta</taxon>
    </lineage>
</organism>
<evidence type="ECO:0000256" key="1">
    <source>
        <dbReference type="SAM" id="MobiDB-lite"/>
    </source>
</evidence>
<feature type="compositionally biased region" description="Polar residues" evidence="1">
    <location>
        <begin position="211"/>
        <end position="221"/>
    </location>
</feature>
<dbReference type="InParanoid" id="A0A1J7JFG1"/>
<proteinExistence type="predicted"/>
<evidence type="ECO:0000313" key="2">
    <source>
        <dbReference type="EMBL" id="OIW26338.1"/>
    </source>
</evidence>
<gene>
    <name evidence="2" type="ORF">CONLIGDRAFT_646516</name>
</gene>
<reference evidence="2 3" key="1">
    <citation type="submission" date="2016-10" db="EMBL/GenBank/DDBJ databases">
        <title>Draft genome sequence of Coniochaeta ligniaria NRRL30616, a lignocellulolytic fungus for bioabatement of inhibitors in plant biomass hydrolysates.</title>
        <authorList>
            <consortium name="DOE Joint Genome Institute"/>
            <person name="Jimenez D.J."/>
            <person name="Hector R.E."/>
            <person name="Riley R."/>
            <person name="Sun H."/>
            <person name="Grigoriev I.V."/>
            <person name="Van Elsas J.D."/>
            <person name="Nichols N.N."/>
        </authorList>
    </citation>
    <scope>NUCLEOTIDE SEQUENCE [LARGE SCALE GENOMIC DNA]</scope>
    <source>
        <strain evidence="2 3">NRRL 30616</strain>
    </source>
</reference>
<feature type="region of interest" description="Disordered" evidence="1">
    <location>
        <begin position="175"/>
        <end position="232"/>
    </location>
</feature>
<dbReference type="EMBL" id="KV875100">
    <property type="protein sequence ID" value="OIW26338.1"/>
    <property type="molecule type" value="Genomic_DNA"/>
</dbReference>
<keyword evidence="3" id="KW-1185">Reference proteome</keyword>
<sequence>MVKNNIPLRPMEYHPGDPLGEGKVHLREPDKQFGKGTLDDPCIYWDWIVADDEKWREAHHVILRAKAKEYGGAPIHNTVTLRDPITDKPVTLPADPHLTVYMGQDLQHCQVQGHIYVIAKDGTPVGIARPEDRKIVHDGYKPVSTELWTAGRRPRQENKLVWGDAAQRTIRREGRRALPGRQSTTTGLYVPPMRRPAGAAGGRNIDAPWRASQTPTVTPAMQTKDFGVTRKR</sequence>